<feature type="transmembrane region" description="Helical" evidence="1">
    <location>
        <begin position="53"/>
        <end position="70"/>
    </location>
</feature>
<keyword evidence="1" id="KW-0472">Membrane</keyword>
<keyword evidence="1" id="KW-1133">Transmembrane helix</keyword>
<evidence type="ECO:0000256" key="1">
    <source>
        <dbReference type="SAM" id="Phobius"/>
    </source>
</evidence>
<dbReference type="Gramene" id="EOX96350">
    <property type="protein sequence ID" value="EOX96350"/>
    <property type="gene ID" value="TCM_005614"/>
</dbReference>
<name>A0A061DUD6_THECC</name>
<dbReference type="HOGENOM" id="CLU_1931330_0_0_1"/>
<dbReference type="Proteomes" id="UP000026915">
    <property type="component" value="Chromosome 1"/>
</dbReference>
<protein>
    <submittedName>
        <fullName evidence="2">Uncharacterized protein</fullName>
    </submittedName>
</protein>
<reference evidence="2 3" key="1">
    <citation type="journal article" date="2013" name="Genome Biol.">
        <title>The genome sequence of the most widely cultivated cacao type and its use to identify candidate genes regulating pod color.</title>
        <authorList>
            <person name="Motamayor J.C."/>
            <person name="Mockaitis K."/>
            <person name="Schmutz J."/>
            <person name="Haiminen N."/>
            <person name="Iii D.L."/>
            <person name="Cornejo O."/>
            <person name="Findley S.D."/>
            <person name="Zheng P."/>
            <person name="Utro F."/>
            <person name="Royaert S."/>
            <person name="Saski C."/>
            <person name="Jenkins J."/>
            <person name="Podicheti R."/>
            <person name="Zhao M."/>
            <person name="Scheffler B.E."/>
            <person name="Stack J.C."/>
            <person name="Feltus F.A."/>
            <person name="Mustiga G.M."/>
            <person name="Amores F."/>
            <person name="Phillips W."/>
            <person name="Marelli J.P."/>
            <person name="May G.D."/>
            <person name="Shapiro H."/>
            <person name="Ma J."/>
            <person name="Bustamante C.D."/>
            <person name="Schnell R.J."/>
            <person name="Main D."/>
            <person name="Gilbert D."/>
            <person name="Parida L."/>
            <person name="Kuhn D.N."/>
        </authorList>
    </citation>
    <scope>NUCLEOTIDE SEQUENCE [LARGE SCALE GENOMIC DNA]</scope>
    <source>
        <strain evidence="3">cv. Matina 1-6</strain>
    </source>
</reference>
<gene>
    <name evidence="2" type="ORF">TCM_005614</name>
</gene>
<feature type="transmembrane region" description="Helical" evidence="1">
    <location>
        <begin position="28"/>
        <end position="47"/>
    </location>
</feature>
<keyword evidence="3" id="KW-1185">Reference proteome</keyword>
<evidence type="ECO:0000313" key="3">
    <source>
        <dbReference type="Proteomes" id="UP000026915"/>
    </source>
</evidence>
<organism evidence="2 3">
    <name type="scientific">Theobroma cacao</name>
    <name type="common">Cacao</name>
    <name type="synonym">Cocoa</name>
    <dbReference type="NCBI Taxonomy" id="3641"/>
    <lineage>
        <taxon>Eukaryota</taxon>
        <taxon>Viridiplantae</taxon>
        <taxon>Streptophyta</taxon>
        <taxon>Embryophyta</taxon>
        <taxon>Tracheophyta</taxon>
        <taxon>Spermatophyta</taxon>
        <taxon>Magnoliopsida</taxon>
        <taxon>eudicotyledons</taxon>
        <taxon>Gunneridae</taxon>
        <taxon>Pentapetalae</taxon>
        <taxon>rosids</taxon>
        <taxon>malvids</taxon>
        <taxon>Malvales</taxon>
        <taxon>Malvaceae</taxon>
        <taxon>Byttnerioideae</taxon>
        <taxon>Theobroma</taxon>
    </lineage>
</organism>
<accession>A0A061DUD6</accession>
<dbReference type="EMBL" id="CM001879">
    <property type="protein sequence ID" value="EOX96350.1"/>
    <property type="molecule type" value="Genomic_DNA"/>
</dbReference>
<sequence length="131" mass="14638">MAEGKKNVKKKVVRSLPHSTQLPTAHSFTRNSLSFFFGVGGCGVWGLRLALKAMAIALSAQSLWTVGYYIKLAKERKKEKINNEEEQLLLAKVSALVEETWHHVTWKSGGDPEASAWHVRSHVPINRMDGL</sequence>
<keyword evidence="1" id="KW-0812">Transmembrane</keyword>
<dbReference type="AlphaFoldDB" id="A0A061DUD6"/>
<evidence type="ECO:0000313" key="2">
    <source>
        <dbReference type="EMBL" id="EOX96350.1"/>
    </source>
</evidence>
<dbReference type="InParanoid" id="A0A061DUD6"/>
<proteinExistence type="predicted"/>